<reference evidence="4 5" key="1">
    <citation type="journal article" date="2012" name="Genome Biol. Evol.">
        <title>Genome Sequence of the Mesophilic Thermotogales Bacterium Mesotoga prima MesG1.Ag.4.2 Reveals the Largest Thermotogales Genome To Date.</title>
        <authorList>
            <person name="Zhaxybayeva O."/>
            <person name="Swithers K.S."/>
            <person name="Foght J."/>
            <person name="Green A.G."/>
            <person name="Bruce D."/>
            <person name="Detter C."/>
            <person name="Han S."/>
            <person name="Teshima H."/>
            <person name="Han J."/>
            <person name="Woyke T."/>
            <person name="Pitluck S."/>
            <person name="Nolan M."/>
            <person name="Ivanova N."/>
            <person name="Pati A."/>
            <person name="Land M.L."/>
            <person name="Dlutek M."/>
            <person name="Doolittle W.F."/>
            <person name="Noll K.M."/>
            <person name="Nesbo C.L."/>
        </authorList>
    </citation>
    <scope>NUCLEOTIDE SEQUENCE [LARGE SCALE GENOMIC DNA]</scope>
    <source>
        <strain evidence="5">mesG1.Ag.4.2</strain>
    </source>
</reference>
<feature type="transmembrane region" description="Helical" evidence="3">
    <location>
        <begin position="7"/>
        <end position="28"/>
    </location>
</feature>
<evidence type="ECO:0000256" key="3">
    <source>
        <dbReference type="SAM" id="Phobius"/>
    </source>
</evidence>
<evidence type="ECO:0008006" key="6">
    <source>
        <dbReference type="Google" id="ProtNLM"/>
    </source>
</evidence>
<keyword evidence="2" id="KW-0998">Cell outer membrane</keyword>
<proteinExistence type="predicted"/>
<dbReference type="PROSITE" id="PS00409">
    <property type="entry name" value="PROKAR_NTER_METHYL"/>
    <property type="match status" value="1"/>
</dbReference>
<keyword evidence="3" id="KW-0812">Transmembrane</keyword>
<sequence length="138" mass="15538" precursor="true">MRKGISLIEMVVSLAVSAILLISVFKIVNMSIAMSFNIVRETKSYMSLSRTFDVIERDLNRSIGNFSWGTSFISFDAIVDGRYKRIRYYVSGDRIIRRSGNSYNTVTEFVKSAGFYGEEGSVRFFVDEGEILIGIEGG</sequence>
<evidence type="ECO:0000256" key="1">
    <source>
        <dbReference type="ARBA" id="ARBA00004442"/>
    </source>
</evidence>
<dbReference type="STRING" id="660470.Theba_1870"/>
<keyword evidence="5" id="KW-1185">Reference proteome</keyword>
<dbReference type="AlphaFoldDB" id="I2F6G7"/>
<dbReference type="RefSeq" id="WP_014731326.1">
    <property type="nucleotide sequence ID" value="NC_017934.1"/>
</dbReference>
<protein>
    <recommendedName>
        <fullName evidence="6">Prepilin-type N-terminal cleavage/methylation domain-containing protein</fullName>
    </recommendedName>
</protein>
<comment type="subcellular location">
    <subcellularLocation>
        <location evidence="1">Cell outer membrane</location>
    </subcellularLocation>
</comment>
<evidence type="ECO:0000256" key="2">
    <source>
        <dbReference type="ARBA" id="ARBA00023237"/>
    </source>
</evidence>
<dbReference type="KEGG" id="mpg:Theba_1870"/>
<dbReference type="InterPro" id="IPR012902">
    <property type="entry name" value="N_methyl_site"/>
</dbReference>
<dbReference type="Pfam" id="PF07963">
    <property type="entry name" value="N_methyl"/>
    <property type="match status" value="1"/>
</dbReference>
<dbReference type="GeneID" id="87107634"/>
<name>I2F6G7_9BACT</name>
<evidence type="ECO:0000313" key="5">
    <source>
        <dbReference type="Proteomes" id="UP000002881"/>
    </source>
</evidence>
<dbReference type="GO" id="GO:0009279">
    <property type="term" value="C:cell outer membrane"/>
    <property type="evidence" value="ECO:0007669"/>
    <property type="project" value="UniProtKB-SubCell"/>
</dbReference>
<dbReference type="Proteomes" id="UP000002881">
    <property type="component" value="Chromosome"/>
</dbReference>
<keyword evidence="3" id="KW-1133">Transmembrane helix</keyword>
<accession>I2F6G7</accession>
<keyword evidence="3" id="KW-0472">Membrane</keyword>
<gene>
    <name evidence="4" type="ORF">Theba_1870</name>
</gene>
<dbReference type="HOGENOM" id="CLU_1852834_0_0_0"/>
<organism evidence="4 5">
    <name type="scientific">Mesotoga prima MesG1.Ag.4.2</name>
    <dbReference type="NCBI Taxonomy" id="660470"/>
    <lineage>
        <taxon>Bacteria</taxon>
        <taxon>Thermotogati</taxon>
        <taxon>Thermotogota</taxon>
        <taxon>Thermotogae</taxon>
        <taxon>Kosmotogales</taxon>
        <taxon>Kosmotogaceae</taxon>
        <taxon>Mesotoga</taxon>
    </lineage>
</organism>
<evidence type="ECO:0000313" key="4">
    <source>
        <dbReference type="EMBL" id="AFK07520.1"/>
    </source>
</evidence>
<dbReference type="EMBL" id="CP003532">
    <property type="protein sequence ID" value="AFK07520.1"/>
    <property type="molecule type" value="Genomic_DNA"/>
</dbReference>